<dbReference type="PANTHER" id="PTHR10199:SF119">
    <property type="entry name" value="RE20510P"/>
    <property type="match status" value="1"/>
</dbReference>
<dbReference type="PROSITE" id="PS51257">
    <property type="entry name" value="PROKAR_LIPOPROTEIN"/>
    <property type="match status" value="1"/>
</dbReference>
<evidence type="ECO:0000256" key="1">
    <source>
        <dbReference type="SAM" id="MobiDB-lite"/>
    </source>
</evidence>
<feature type="compositionally biased region" description="Basic and acidic residues" evidence="1">
    <location>
        <begin position="282"/>
        <end position="292"/>
    </location>
</feature>
<protein>
    <recommendedName>
        <fullName evidence="5">Thrombospondin</fullName>
    </recommendedName>
</protein>
<dbReference type="EMBL" id="BSOE01000003">
    <property type="protein sequence ID" value="GLR02665.1"/>
    <property type="molecule type" value="Genomic_DNA"/>
</dbReference>
<feature type="compositionally biased region" description="Basic and acidic residues" evidence="1">
    <location>
        <begin position="502"/>
        <end position="512"/>
    </location>
</feature>
<feature type="compositionally biased region" description="Basic and acidic residues" evidence="1">
    <location>
        <begin position="370"/>
        <end position="380"/>
    </location>
</feature>
<comment type="caution">
    <text evidence="3">The sequence shown here is derived from an EMBL/GenBank/DDBJ whole genome shotgun (WGS) entry which is preliminary data.</text>
</comment>
<keyword evidence="4" id="KW-1185">Reference proteome</keyword>
<feature type="signal peptide" evidence="2">
    <location>
        <begin position="1"/>
        <end position="19"/>
    </location>
</feature>
<dbReference type="Proteomes" id="UP001156669">
    <property type="component" value="Unassembled WGS sequence"/>
</dbReference>
<feature type="compositionally biased region" description="Acidic residues" evidence="1">
    <location>
        <begin position="259"/>
        <end position="269"/>
    </location>
</feature>
<name>A0ABQ5XVL6_9VIBR</name>
<feature type="compositionally biased region" description="Basic and acidic residues" evidence="1">
    <location>
        <begin position="304"/>
        <end position="314"/>
    </location>
</feature>
<evidence type="ECO:0000313" key="4">
    <source>
        <dbReference type="Proteomes" id="UP001156669"/>
    </source>
</evidence>
<organism evidence="3 4">
    <name type="scientific">Vibrio hyugaensis</name>
    <dbReference type="NCBI Taxonomy" id="1534743"/>
    <lineage>
        <taxon>Bacteria</taxon>
        <taxon>Pseudomonadati</taxon>
        <taxon>Pseudomonadota</taxon>
        <taxon>Gammaproteobacteria</taxon>
        <taxon>Vibrionales</taxon>
        <taxon>Vibrionaceae</taxon>
        <taxon>Vibrio</taxon>
    </lineage>
</organism>
<feature type="compositionally biased region" description="Basic and acidic residues" evidence="1">
    <location>
        <begin position="414"/>
        <end position="424"/>
    </location>
</feature>
<proteinExistence type="predicted"/>
<feature type="compositionally biased region" description="Basic and acidic residues" evidence="1">
    <location>
        <begin position="458"/>
        <end position="468"/>
    </location>
</feature>
<feature type="compositionally biased region" description="Basic and acidic residues" evidence="1">
    <location>
        <begin position="436"/>
        <end position="446"/>
    </location>
</feature>
<feature type="chain" id="PRO_5047125710" description="Thrombospondin" evidence="2">
    <location>
        <begin position="20"/>
        <end position="1066"/>
    </location>
</feature>
<evidence type="ECO:0000313" key="3">
    <source>
        <dbReference type="EMBL" id="GLR02665.1"/>
    </source>
</evidence>
<dbReference type="RefSeq" id="WP_103415264.1">
    <property type="nucleotide sequence ID" value="NZ_BSOE01000003.1"/>
</dbReference>
<accession>A0ABQ5XVL6</accession>
<feature type="compositionally biased region" description="Basic and acidic residues" evidence="1">
    <location>
        <begin position="480"/>
        <end position="490"/>
    </location>
</feature>
<gene>
    <name evidence="3" type="ORF">GCM10007906_02520</name>
</gene>
<feature type="compositionally biased region" description="Acidic residues" evidence="1">
    <location>
        <begin position="539"/>
        <end position="554"/>
    </location>
</feature>
<feature type="region of interest" description="Disordered" evidence="1">
    <location>
        <begin position="259"/>
        <end position="554"/>
    </location>
</feature>
<keyword evidence="2" id="KW-0732">Signal</keyword>
<dbReference type="Gene3D" id="4.10.1080.10">
    <property type="entry name" value="TSP type-3 repeat"/>
    <property type="match status" value="3"/>
</dbReference>
<sequence>MFYKSRVALAISSALVLSACGGDDSNQPTVTDNVLTVKVIDGYIQNAKVWLERKDSVNYILEDGEVSGTTDETGAVSLDLTQIDDINDYQLITFAEAGVAIDLDHGKPIAEDLLMVAYQGKVVTPLTTLVEAKMRMGVTNASEADAYQQAVSEVAQALGVSEASVVSDYIVSQTEEAKKVQKSAVSLVASGAMPASVQELEQAQNIIADSEQVNILVENAADDHIVIKDPETNELMLVSTHDSDGDLIIDALDAFPNDDTEWYDTDGDQVGDNQDVFPLDPSETKDTDKDAVGDNADAFPNDPSETKDSDKDGVGDNSDVFPNDASESKDSDTDGVGDNSDAFPNDQLESKDSDKDGVGDNSDTFPSDATESKDSDKDGIGDNSDAFPSDATESKDSDKDGVGDNSDAFPNDASESKDSDKDGIGDNSDAFPSDATESKDSDKDGVGDNSDAFPNDASESKDSDKDGIGDNSDAFPSDAMESKDSDKDGIGDNSDAFPNDASESKDSDKDGVGDNADALPNDPTETLDTDGDGIGNNADNDDDGDGYLDDEDNQPLEALNVPNTLAQCVSSLPENQFSTVAIDERRDSKLYSVEREMISGDIQQFSQTEILLGQQSGLPNGLLTDRTFNVTQVTPDFGGSLSEWDPNAELEYTDVESGMYYGFHDTYYRWWGFIPTTQQEYDVVLNTPLVVDYTRINKWNPDAESPTFNQDATTLFYKGKDILNLDGNLVEVCVSGHEGHYAFMDNDGNNEPAAVYISEAMTNYTASQNLMVRSERSYMEYSDEEKMTPVWGWRNYIKQLEGFVIDNKVYGKDPLLSRVPEGEFSTFEQCLASLEGGEYVAEVGDVNTYRMNRSRFNEFDEHVEQEANYEWHLLVNENYQWHDMTVRLEQLFATLLDSSPWFKEHYHIGQNGDWLGIEGYEPNNDIDIKWGSRTTEKVAWNDKAYYRIPNVTYSQFSIHDPSTQYGSDSNDDELVDWRSGNVMYSQTYAGKKTINYEVDGKNHQAEVCQQFSYSTSEYFDETGTKLNDMTEWQRQIDSYDSKGIVLRERSNNTWSIEVWNRTSTNH</sequence>
<dbReference type="InterPro" id="IPR028974">
    <property type="entry name" value="TSP_type-3_rpt"/>
</dbReference>
<feature type="compositionally biased region" description="Basic and acidic residues" evidence="1">
    <location>
        <begin position="392"/>
        <end position="402"/>
    </location>
</feature>
<reference evidence="4" key="1">
    <citation type="journal article" date="2019" name="Int. J. Syst. Evol. Microbiol.">
        <title>The Global Catalogue of Microorganisms (GCM) 10K type strain sequencing project: providing services to taxonomists for standard genome sequencing and annotation.</title>
        <authorList>
            <consortium name="The Broad Institute Genomics Platform"/>
            <consortium name="The Broad Institute Genome Sequencing Center for Infectious Disease"/>
            <person name="Wu L."/>
            <person name="Ma J."/>
        </authorList>
    </citation>
    <scope>NUCLEOTIDE SEQUENCE [LARGE SCALE GENOMIC DNA]</scope>
    <source>
        <strain evidence="4">NBRC 110633</strain>
    </source>
</reference>
<dbReference type="PANTHER" id="PTHR10199">
    <property type="entry name" value="THROMBOSPONDIN"/>
    <property type="match status" value="1"/>
</dbReference>
<feature type="compositionally biased region" description="Basic and acidic residues" evidence="1">
    <location>
        <begin position="348"/>
        <end position="358"/>
    </location>
</feature>
<evidence type="ECO:0008006" key="5">
    <source>
        <dbReference type="Google" id="ProtNLM"/>
    </source>
</evidence>
<evidence type="ECO:0000256" key="2">
    <source>
        <dbReference type="SAM" id="SignalP"/>
    </source>
</evidence>